<dbReference type="AlphaFoldDB" id="A0AAV9T8J4"/>
<gene>
    <name evidence="2" type="ORF">QIS74_08039</name>
</gene>
<accession>A0AAV9T8J4</accession>
<keyword evidence="3" id="KW-1185">Reference proteome</keyword>
<proteinExistence type="predicted"/>
<evidence type="ECO:0000256" key="1">
    <source>
        <dbReference type="SAM" id="SignalP"/>
    </source>
</evidence>
<name>A0AAV9T8J4_9PEZI</name>
<evidence type="ECO:0000313" key="3">
    <source>
        <dbReference type="Proteomes" id="UP001327957"/>
    </source>
</evidence>
<sequence length="81" mass="8980">MHPSSAIAIFLTLAASATPALAQACRGGRTHTYVSCDANECVLEDLNNRCQAGMKTQWHFLRNRCDSADTCEYEYECCTRS</sequence>
<evidence type="ECO:0000313" key="2">
    <source>
        <dbReference type="EMBL" id="KAK6215020.1"/>
    </source>
</evidence>
<organism evidence="2 3">
    <name type="scientific">Colletotrichum tabaci</name>
    <dbReference type="NCBI Taxonomy" id="1209068"/>
    <lineage>
        <taxon>Eukaryota</taxon>
        <taxon>Fungi</taxon>
        <taxon>Dikarya</taxon>
        <taxon>Ascomycota</taxon>
        <taxon>Pezizomycotina</taxon>
        <taxon>Sordariomycetes</taxon>
        <taxon>Hypocreomycetidae</taxon>
        <taxon>Glomerellales</taxon>
        <taxon>Glomerellaceae</taxon>
        <taxon>Colletotrichum</taxon>
        <taxon>Colletotrichum destructivum species complex</taxon>
    </lineage>
</organism>
<reference evidence="2 3" key="1">
    <citation type="submission" date="2023-04" db="EMBL/GenBank/DDBJ databases">
        <title>Colletotrichum tabacum stain YC1 causing leaf anthracnose on Nicotiana tabacum(L.) cv.</title>
        <authorList>
            <person name="Ji Z."/>
            <person name="Wang M."/>
            <person name="Zhang J."/>
            <person name="Wang N."/>
            <person name="Zhou Z."/>
        </authorList>
    </citation>
    <scope>NUCLEOTIDE SEQUENCE [LARGE SCALE GENOMIC DNA]</scope>
    <source>
        <strain evidence="2 3">YC1</strain>
    </source>
</reference>
<feature type="chain" id="PRO_5043552832" evidence="1">
    <location>
        <begin position="23"/>
        <end position="81"/>
    </location>
</feature>
<protein>
    <submittedName>
        <fullName evidence="2">Uncharacterized protein</fullName>
    </submittedName>
</protein>
<comment type="caution">
    <text evidence="2">The sequence shown here is derived from an EMBL/GenBank/DDBJ whole genome shotgun (WGS) entry which is preliminary data.</text>
</comment>
<feature type="signal peptide" evidence="1">
    <location>
        <begin position="1"/>
        <end position="22"/>
    </location>
</feature>
<dbReference type="Proteomes" id="UP001327957">
    <property type="component" value="Unassembled WGS sequence"/>
</dbReference>
<dbReference type="EMBL" id="JASAOK010000043">
    <property type="protein sequence ID" value="KAK6215020.1"/>
    <property type="molecule type" value="Genomic_DNA"/>
</dbReference>
<keyword evidence="1" id="KW-0732">Signal</keyword>